<dbReference type="AlphaFoldDB" id="A0A2X0QVF8"/>
<proteinExistence type="predicted"/>
<gene>
    <name evidence="1" type="ORF">NITFAB_1699</name>
</gene>
<name>A0A2X0QVF8_9PROT</name>
<protein>
    <submittedName>
        <fullName evidence="1">Uncharacterized protein</fullName>
    </submittedName>
</protein>
<organism evidence="1">
    <name type="scientific">Candidatus Nitrotoga fabula</name>
    <dbReference type="NCBI Taxonomy" id="2182327"/>
    <lineage>
        <taxon>Bacteria</taxon>
        <taxon>Pseudomonadati</taxon>
        <taxon>Pseudomonadota</taxon>
        <taxon>Betaproteobacteria</taxon>
        <taxon>Nitrosomonadales</taxon>
        <taxon>Gallionellaceae</taxon>
        <taxon>Candidatus Nitrotoga</taxon>
    </lineage>
</organism>
<dbReference type="InterPro" id="IPR036589">
    <property type="entry name" value="HCY_dom_sf"/>
</dbReference>
<sequence length="126" mass="14566">MFYHAKYFEWTAMARYRNSLPQLGDALFLTDGGIETTLIFHEGLQLPHFAAFDLLKTKNGEDVLRRYFQIYADIAQKFGAGLILESPTWRGSADWGATPTTWQRLTVRQYICLQKFGTNMKRNGHL</sequence>
<dbReference type="SUPFAM" id="SSF82282">
    <property type="entry name" value="Homocysteine S-methyltransferase"/>
    <property type="match status" value="1"/>
</dbReference>
<accession>A0A2X0QVF8</accession>
<evidence type="ECO:0000313" key="1">
    <source>
        <dbReference type="EMBL" id="SPS06109.1"/>
    </source>
</evidence>
<dbReference type="EMBL" id="LS423452">
    <property type="protein sequence ID" value="SPS06109.1"/>
    <property type="molecule type" value="Genomic_DNA"/>
</dbReference>
<reference evidence="1" key="1">
    <citation type="submission" date="2018-05" db="EMBL/GenBank/DDBJ databases">
        <authorList>
            <person name="Lanie J.A."/>
            <person name="Ng W.-L."/>
            <person name="Kazmierczak K.M."/>
            <person name="Andrzejewski T.M."/>
            <person name="Davidsen T.M."/>
            <person name="Wayne K.J."/>
            <person name="Tettelin H."/>
            <person name="Glass J.I."/>
            <person name="Rusch D."/>
            <person name="Podicherti R."/>
            <person name="Tsui H.-C.T."/>
            <person name="Winkler M.E."/>
        </authorList>
    </citation>
    <scope>NUCLEOTIDE SEQUENCE</scope>
    <source>
        <strain evidence="1">KNB</strain>
    </source>
</reference>